<organism evidence="2 3">
    <name type="scientific">Liparis tanakae</name>
    <name type="common">Tanaka's snailfish</name>
    <dbReference type="NCBI Taxonomy" id="230148"/>
    <lineage>
        <taxon>Eukaryota</taxon>
        <taxon>Metazoa</taxon>
        <taxon>Chordata</taxon>
        <taxon>Craniata</taxon>
        <taxon>Vertebrata</taxon>
        <taxon>Euteleostomi</taxon>
        <taxon>Actinopterygii</taxon>
        <taxon>Neopterygii</taxon>
        <taxon>Teleostei</taxon>
        <taxon>Neoteleostei</taxon>
        <taxon>Acanthomorphata</taxon>
        <taxon>Eupercaria</taxon>
        <taxon>Perciformes</taxon>
        <taxon>Cottioidei</taxon>
        <taxon>Cottales</taxon>
        <taxon>Liparidae</taxon>
        <taxon>Liparis</taxon>
    </lineage>
</organism>
<reference evidence="2 3" key="1">
    <citation type="submission" date="2019-03" db="EMBL/GenBank/DDBJ databases">
        <title>First draft genome of Liparis tanakae, snailfish: a comprehensive survey of snailfish specific genes.</title>
        <authorList>
            <person name="Kim W."/>
            <person name="Song I."/>
            <person name="Jeong J.-H."/>
            <person name="Kim D."/>
            <person name="Kim S."/>
            <person name="Ryu S."/>
            <person name="Song J.Y."/>
            <person name="Lee S.K."/>
        </authorList>
    </citation>
    <scope>NUCLEOTIDE SEQUENCE [LARGE SCALE GENOMIC DNA]</scope>
    <source>
        <tissue evidence="2">Muscle</tissue>
    </source>
</reference>
<evidence type="ECO:0000313" key="3">
    <source>
        <dbReference type="Proteomes" id="UP000314294"/>
    </source>
</evidence>
<evidence type="ECO:0000313" key="2">
    <source>
        <dbReference type="EMBL" id="TNN37752.1"/>
    </source>
</evidence>
<dbReference type="EMBL" id="SRLO01001446">
    <property type="protein sequence ID" value="TNN37752.1"/>
    <property type="molecule type" value="Genomic_DNA"/>
</dbReference>
<dbReference type="Proteomes" id="UP000314294">
    <property type="component" value="Unassembled WGS sequence"/>
</dbReference>
<keyword evidence="3" id="KW-1185">Reference proteome</keyword>
<gene>
    <name evidence="2" type="ORF">EYF80_052080</name>
</gene>
<dbReference type="AlphaFoldDB" id="A0A4Z2FBI6"/>
<comment type="caution">
    <text evidence="2">The sequence shown here is derived from an EMBL/GenBank/DDBJ whole genome shotgun (WGS) entry which is preliminary data.</text>
</comment>
<name>A0A4Z2FBI6_9TELE</name>
<accession>A0A4Z2FBI6</accession>
<evidence type="ECO:0000256" key="1">
    <source>
        <dbReference type="SAM" id="MobiDB-lite"/>
    </source>
</evidence>
<protein>
    <submittedName>
        <fullName evidence="2">Uncharacterized protein</fullName>
    </submittedName>
</protein>
<proteinExistence type="predicted"/>
<sequence>MTVGKSAVREQAVQSGSERMDVTLIHGGCTAVWREREREREGDGVRDDMQKLKRDRSTGKKHDNRQTHDGIEKCVNYFQGI</sequence>
<feature type="region of interest" description="Disordered" evidence="1">
    <location>
        <begin position="35"/>
        <end position="69"/>
    </location>
</feature>